<proteinExistence type="predicted"/>
<organism evidence="3 4">
    <name type="scientific">Rubripirellula reticaptiva</name>
    <dbReference type="NCBI Taxonomy" id="2528013"/>
    <lineage>
        <taxon>Bacteria</taxon>
        <taxon>Pseudomonadati</taxon>
        <taxon>Planctomycetota</taxon>
        <taxon>Planctomycetia</taxon>
        <taxon>Pirellulales</taxon>
        <taxon>Pirellulaceae</taxon>
        <taxon>Rubripirellula</taxon>
    </lineage>
</organism>
<evidence type="ECO:0000313" key="4">
    <source>
        <dbReference type="Proteomes" id="UP000317977"/>
    </source>
</evidence>
<dbReference type="InterPro" id="IPR014862">
    <property type="entry name" value="TrwC"/>
</dbReference>
<dbReference type="InterPro" id="IPR003593">
    <property type="entry name" value="AAA+_ATPase"/>
</dbReference>
<dbReference type="Pfam" id="PF13604">
    <property type="entry name" value="AAA_30"/>
    <property type="match status" value="1"/>
</dbReference>
<dbReference type="InterPro" id="IPR014059">
    <property type="entry name" value="TraI/TrwC_relax"/>
</dbReference>
<dbReference type="RefSeq" id="WP_146535735.1">
    <property type="nucleotide sequence ID" value="NZ_SJPX01000004.1"/>
</dbReference>
<feature type="region of interest" description="Disordered" evidence="1">
    <location>
        <begin position="882"/>
        <end position="919"/>
    </location>
</feature>
<reference evidence="3 4" key="1">
    <citation type="submission" date="2019-02" db="EMBL/GenBank/DDBJ databases">
        <title>Deep-cultivation of Planctomycetes and their phenomic and genomic characterization uncovers novel biology.</title>
        <authorList>
            <person name="Wiegand S."/>
            <person name="Jogler M."/>
            <person name="Boedeker C."/>
            <person name="Pinto D."/>
            <person name="Vollmers J."/>
            <person name="Rivas-Marin E."/>
            <person name="Kohn T."/>
            <person name="Peeters S.H."/>
            <person name="Heuer A."/>
            <person name="Rast P."/>
            <person name="Oberbeckmann S."/>
            <person name="Bunk B."/>
            <person name="Jeske O."/>
            <person name="Meyerdierks A."/>
            <person name="Storesund J.E."/>
            <person name="Kallscheuer N."/>
            <person name="Luecker S."/>
            <person name="Lage O.M."/>
            <person name="Pohl T."/>
            <person name="Merkel B.J."/>
            <person name="Hornburger P."/>
            <person name="Mueller R.-W."/>
            <person name="Bruemmer F."/>
            <person name="Labrenz M."/>
            <person name="Spormann A.M."/>
            <person name="Op Den Camp H."/>
            <person name="Overmann J."/>
            <person name="Amann R."/>
            <person name="Jetten M.S.M."/>
            <person name="Mascher T."/>
            <person name="Medema M.H."/>
            <person name="Devos D.P."/>
            <person name="Kaster A.-K."/>
            <person name="Ovreas L."/>
            <person name="Rohde M."/>
            <person name="Galperin M.Y."/>
            <person name="Jogler C."/>
        </authorList>
    </citation>
    <scope>NUCLEOTIDE SEQUENCE [LARGE SCALE GENOMIC DNA]</scope>
    <source>
        <strain evidence="3 4">Poly59</strain>
    </source>
</reference>
<name>A0A5C6EIB1_9BACT</name>
<dbReference type="Gene3D" id="3.40.50.300">
    <property type="entry name" value="P-loop containing nucleotide triphosphate hydrolases"/>
    <property type="match status" value="1"/>
</dbReference>
<feature type="compositionally biased region" description="Basic and acidic residues" evidence="1">
    <location>
        <begin position="278"/>
        <end position="287"/>
    </location>
</feature>
<dbReference type="SUPFAM" id="SSF55464">
    <property type="entry name" value="Origin of replication-binding domain, RBD-like"/>
    <property type="match status" value="1"/>
</dbReference>
<feature type="domain" description="AAA+ ATPase" evidence="2">
    <location>
        <begin position="440"/>
        <end position="572"/>
    </location>
</feature>
<accession>A0A5C6EIB1</accession>
<sequence>MLIATQGKNVAATCQYFDQVLTQGDYYLGQEVNGQWHGRGAKLLGLGLGSDVTKQQFSEVLLGKHPVNGTDLTQRSRKDRRPGMDLTFSVPKSVSLAWAINEDERLIEALREAVRETMERDVEPLMQRRVRTGKHANSEQKATTGKLVYADFLHKTSRPVDGTADPHLHVHAFVINWTEENGVHYAGQMGEIVRQRPSLQAKFESRLASKLQKELGYAVTQTRFTQSGKIKAGWEIDGIDRKTIEKYSRRTAQVEQHAKENGIHGAAEKGSLGKKTREKKDNGASVEKLRDEWQSRLTNQERLAFSRLLDGKRIDQGEDEQSQAIASVKYALDHHLFRQSTVERHQIVGTALEHALTIKPEQIEDALNRVDKIERSMPDHGCVRELITTREVLNAEKRLIDYARDGRGTRKAIGDSEHEFSRTWLNDQQKDAVRHVVRSRDAVMAVTGGAGTGKSSLMQEAAEAIAKFGKTVYTFAPSTGAKEVLQQKGFGNAQTVEHLICNTKLHADVRDQVLWIDEAGLMDVRSMNAVFNIAKEQNARVILSGDTRQHSSPSRGEAMRLLEREAGLNIARVEAIQRQKGRYKAAVELISRGNEVVNAETGQTGLLAGFDALDALGKIHEIDLDDRHEKLADNYLAAEKSGKSTLVVAPTHAEAAAVTENIRTSLRDEGALSNDEREFIRLKSLNLTNAEKSEAITYASQSGGIVQFHQNAKGGFKRGSRYRIAGAIGKEVFIAPVGGGEKQKLPLAAADRFEVYAEHKIAIAAGDKIRFSLGGTARGGKQRISNGRLDEVKGFDKSGNLILKNGWIVERDYGHMDLGYVITSHASQGKDRHIAMAAMGESSLPAINAKQFYVTVSRGSEDVMIFVDDKAKIRQAIMRSGEQLSATEMMKQPANSREQKSPSPEPTRHQQDSRQSRHAWRSFRDRVVGWWRGDTREQPLSPDTRHRSLNDRGRTVATGVMFPEFGRSI</sequence>
<dbReference type="Proteomes" id="UP000317977">
    <property type="component" value="Unassembled WGS sequence"/>
</dbReference>
<evidence type="ECO:0000256" key="1">
    <source>
        <dbReference type="SAM" id="MobiDB-lite"/>
    </source>
</evidence>
<dbReference type="NCBIfam" id="TIGR02686">
    <property type="entry name" value="relax_trwC"/>
    <property type="match status" value="1"/>
</dbReference>
<keyword evidence="4" id="KW-1185">Reference proteome</keyword>
<dbReference type="SUPFAM" id="SSF52540">
    <property type="entry name" value="P-loop containing nucleoside triphosphate hydrolases"/>
    <property type="match status" value="2"/>
</dbReference>
<dbReference type="NCBIfam" id="NF041492">
    <property type="entry name" value="MobF"/>
    <property type="match status" value="1"/>
</dbReference>
<evidence type="ECO:0000313" key="3">
    <source>
        <dbReference type="EMBL" id="TWU49483.1"/>
    </source>
</evidence>
<feature type="compositionally biased region" description="Basic and acidic residues" evidence="1">
    <location>
        <begin position="906"/>
        <end position="915"/>
    </location>
</feature>
<dbReference type="Pfam" id="PF08751">
    <property type="entry name" value="TrwC"/>
    <property type="match status" value="1"/>
</dbReference>
<evidence type="ECO:0000259" key="2">
    <source>
        <dbReference type="SMART" id="SM00382"/>
    </source>
</evidence>
<dbReference type="InterPro" id="IPR027417">
    <property type="entry name" value="P-loop_NTPase"/>
</dbReference>
<dbReference type="EMBL" id="SJPX01000004">
    <property type="protein sequence ID" value="TWU49483.1"/>
    <property type="molecule type" value="Genomic_DNA"/>
</dbReference>
<feature type="region of interest" description="Disordered" evidence="1">
    <location>
        <begin position="256"/>
        <end position="287"/>
    </location>
</feature>
<protein>
    <submittedName>
        <fullName evidence="3">Multifunctional conjugation protein TraI</fullName>
    </submittedName>
</protein>
<dbReference type="AlphaFoldDB" id="A0A5C6EIB1"/>
<dbReference type="SMART" id="SM00382">
    <property type="entry name" value="AAA"/>
    <property type="match status" value="1"/>
</dbReference>
<comment type="caution">
    <text evidence="3">The sequence shown here is derived from an EMBL/GenBank/DDBJ whole genome shotgun (WGS) entry which is preliminary data.</text>
</comment>
<gene>
    <name evidence="3" type="primary">traI</name>
    <name evidence="3" type="ORF">Poly59_40980</name>
</gene>
<dbReference type="OrthoDB" id="1826980at2"/>